<evidence type="ECO:0008006" key="3">
    <source>
        <dbReference type="Google" id="ProtNLM"/>
    </source>
</evidence>
<dbReference type="EMBL" id="JABTCG010000001">
    <property type="protein sequence ID" value="MBD0849034.1"/>
    <property type="molecule type" value="Genomic_DNA"/>
</dbReference>
<reference evidence="1 2" key="1">
    <citation type="submission" date="2020-05" db="EMBL/GenBank/DDBJ databases">
        <title>The draft genome sequence of Maribacter arenosus CAU 1321.</title>
        <authorList>
            <person name="Mu L."/>
        </authorList>
    </citation>
    <scope>NUCLEOTIDE SEQUENCE [LARGE SCALE GENOMIC DNA]</scope>
    <source>
        <strain evidence="1 2">CAU 1321</strain>
    </source>
</reference>
<sequence length="151" mass="17806">MNISKNILTIVFVLSTTTLLFGQREFNKDKIKSLKVAYITERLDLTSKEAQAFWPIYNAHEEQMEGFREKERSQIYGKLRDMESLSDKESEVLFKNLIALENEKHEADQKFLKDIQNVISAKKTFLLLKTERGFKRRLLQQYRQKNSGGNR</sequence>
<protein>
    <recommendedName>
        <fullName evidence="3">Sensor of ECF-type sigma factor</fullName>
    </recommendedName>
</protein>
<gene>
    <name evidence="1" type="ORF">HPE63_00015</name>
</gene>
<accession>A0ABR7V5Q1</accession>
<organism evidence="1 2">
    <name type="scientific">Maribacter arenosus</name>
    <dbReference type="NCBI Taxonomy" id="1854708"/>
    <lineage>
        <taxon>Bacteria</taxon>
        <taxon>Pseudomonadati</taxon>
        <taxon>Bacteroidota</taxon>
        <taxon>Flavobacteriia</taxon>
        <taxon>Flavobacteriales</taxon>
        <taxon>Flavobacteriaceae</taxon>
        <taxon>Maribacter</taxon>
    </lineage>
</organism>
<evidence type="ECO:0000313" key="1">
    <source>
        <dbReference type="EMBL" id="MBD0849034.1"/>
    </source>
</evidence>
<keyword evidence="2" id="KW-1185">Reference proteome</keyword>
<evidence type="ECO:0000313" key="2">
    <source>
        <dbReference type="Proteomes" id="UP000598350"/>
    </source>
</evidence>
<dbReference type="Proteomes" id="UP000598350">
    <property type="component" value="Unassembled WGS sequence"/>
</dbReference>
<name>A0ABR7V5Q1_9FLAO</name>
<proteinExistence type="predicted"/>
<comment type="caution">
    <text evidence="1">The sequence shown here is derived from an EMBL/GenBank/DDBJ whole genome shotgun (WGS) entry which is preliminary data.</text>
</comment>
<dbReference type="RefSeq" id="WP_188312182.1">
    <property type="nucleotide sequence ID" value="NZ_JABTCG010000001.1"/>
</dbReference>